<reference evidence="1 2" key="1">
    <citation type="journal article" date="2018" name="Environ. Microbiol.">
        <title>Ecological and genomic features of two widespread freshwater picocyanobacteria.</title>
        <authorList>
            <person name="Cabello-Yeves P.J."/>
            <person name="Picazo A."/>
            <person name="Camacho A."/>
            <person name="Callieri C."/>
            <person name="Rosselli R."/>
            <person name="Roda-Garcia J.J."/>
            <person name="Coutinho F.H."/>
            <person name="Rodriguez-Valera F."/>
        </authorList>
    </citation>
    <scope>NUCLEOTIDE SEQUENCE [LARGE SCALE GENOMIC DNA]</scope>
    <source>
        <strain evidence="1 2">Tous</strain>
    </source>
</reference>
<gene>
    <name evidence="1" type="ORF">C7K55_04580</name>
</gene>
<name>A0A2P7MYD7_9CYAN</name>
<proteinExistence type="predicted"/>
<evidence type="ECO:0000313" key="1">
    <source>
        <dbReference type="EMBL" id="PSJ06216.1"/>
    </source>
</evidence>
<evidence type="ECO:0008006" key="3">
    <source>
        <dbReference type="Google" id="ProtNLM"/>
    </source>
</evidence>
<dbReference type="Gene3D" id="6.10.140.1840">
    <property type="match status" value="1"/>
</dbReference>
<dbReference type="GO" id="GO:0042651">
    <property type="term" value="C:thylakoid membrane"/>
    <property type="evidence" value="ECO:0007669"/>
    <property type="project" value="InterPro"/>
</dbReference>
<dbReference type="EMBL" id="PXXO01000004">
    <property type="protein sequence ID" value="PSJ06216.1"/>
    <property type="molecule type" value="Genomic_DNA"/>
</dbReference>
<dbReference type="InterPro" id="IPR053747">
    <property type="entry name" value="Fluoresc_Recovery_Reg"/>
</dbReference>
<dbReference type="Pfam" id="PF18032">
    <property type="entry name" value="FRP"/>
    <property type="match status" value="1"/>
</dbReference>
<evidence type="ECO:0000313" key="2">
    <source>
        <dbReference type="Proteomes" id="UP000243002"/>
    </source>
</evidence>
<organism evidence="1 2">
    <name type="scientific">Cyanobium usitatum str. Tous</name>
    <dbReference type="NCBI Taxonomy" id="2116684"/>
    <lineage>
        <taxon>Bacteria</taxon>
        <taxon>Bacillati</taxon>
        <taxon>Cyanobacteriota</taxon>
        <taxon>Cyanophyceae</taxon>
        <taxon>Synechococcales</taxon>
        <taxon>Prochlorococcaceae</taxon>
        <taxon>Cyanobium</taxon>
    </lineage>
</organism>
<sequence>MMDTMLEGWTDTEQAVAREAFDRAYTRAVQQLVAQVRAKADELEDAETVWQLHDYLSIERHTIEGRFDFRLDGILFVFASLVKDSLLQLDELNGLEAEKLAKIVAMSRF</sequence>
<accession>A0A2P7MYD7</accession>
<keyword evidence="2" id="KW-1185">Reference proteome</keyword>
<dbReference type="Proteomes" id="UP000243002">
    <property type="component" value="Unassembled WGS sequence"/>
</dbReference>
<dbReference type="OrthoDB" id="8239247at2"/>
<protein>
    <recommendedName>
        <fullName evidence="3">Fluorescence recovery protein</fullName>
    </recommendedName>
</protein>
<dbReference type="AlphaFoldDB" id="A0A2P7MYD7"/>
<dbReference type="InterPro" id="IPR041601">
    <property type="entry name" value="FRP"/>
</dbReference>
<comment type="caution">
    <text evidence="1">The sequence shown here is derived from an EMBL/GenBank/DDBJ whole genome shotgun (WGS) entry which is preliminary data.</text>
</comment>